<dbReference type="InterPro" id="IPR001261">
    <property type="entry name" value="ArgE/DapE_CS"/>
</dbReference>
<dbReference type="SUPFAM" id="SSF53187">
    <property type="entry name" value="Zn-dependent exopeptidases"/>
    <property type="match status" value="1"/>
</dbReference>
<keyword evidence="12" id="KW-0457">Lysine biosynthesis</keyword>
<name>A0A4R5NSG2_9LACO</name>
<dbReference type="EC" id="3.5.1.18" evidence="5"/>
<comment type="cofactor">
    <cofactor evidence="2">
        <name>Zn(2+)</name>
        <dbReference type="ChEBI" id="CHEBI:29105"/>
    </cofactor>
</comment>
<dbReference type="Pfam" id="PF07687">
    <property type="entry name" value="M20_dimer"/>
    <property type="match status" value="1"/>
</dbReference>
<dbReference type="InterPro" id="IPR050072">
    <property type="entry name" value="Peptidase_M20A"/>
</dbReference>
<evidence type="ECO:0000313" key="17">
    <source>
        <dbReference type="Proteomes" id="UP000294854"/>
    </source>
</evidence>
<protein>
    <recommendedName>
        <fullName evidence="6">Probable succinyl-diaminopimelate desuccinylase</fullName>
        <ecNumber evidence="5">3.5.1.18</ecNumber>
    </recommendedName>
</protein>
<dbReference type="Proteomes" id="UP000294854">
    <property type="component" value="Unassembled WGS sequence"/>
</dbReference>
<evidence type="ECO:0000259" key="15">
    <source>
        <dbReference type="Pfam" id="PF07687"/>
    </source>
</evidence>
<reference evidence="16 17" key="1">
    <citation type="journal article" date="2019" name="Appl. Microbiol. Biotechnol.">
        <title>Uncovering carbohydrate metabolism through a genotype-phenotype association study of 56 lactic acid bacteria genomes.</title>
        <authorList>
            <person name="Buron-Moles G."/>
            <person name="Chailyan A."/>
            <person name="Dolejs I."/>
            <person name="Forster J."/>
            <person name="Miks M.H."/>
        </authorList>
    </citation>
    <scope>NUCLEOTIDE SEQUENCE [LARGE SCALE GENOMIC DNA]</scope>
    <source>
        <strain evidence="16 17">ATCC 49373</strain>
    </source>
</reference>
<keyword evidence="9" id="KW-0378">Hydrolase</keyword>
<dbReference type="PROSITE" id="PS00758">
    <property type="entry name" value="ARGE_DAPE_CPG2_1"/>
    <property type="match status" value="1"/>
</dbReference>
<evidence type="ECO:0000256" key="5">
    <source>
        <dbReference type="ARBA" id="ARBA00011921"/>
    </source>
</evidence>
<evidence type="ECO:0000256" key="10">
    <source>
        <dbReference type="ARBA" id="ARBA00022833"/>
    </source>
</evidence>
<gene>
    <name evidence="16" type="ORF">C5L31_002184</name>
</gene>
<dbReference type="EMBL" id="PUFO01000016">
    <property type="protein sequence ID" value="TDG79965.1"/>
    <property type="molecule type" value="Genomic_DNA"/>
</dbReference>
<evidence type="ECO:0000256" key="14">
    <source>
        <dbReference type="ARBA" id="ARBA00051301"/>
    </source>
</evidence>
<dbReference type="UniPathway" id="UPA00034">
    <property type="reaction ID" value="UER00021"/>
</dbReference>
<comment type="pathway">
    <text evidence="3">Amino-acid biosynthesis; L-lysine biosynthesis via DAP pathway; LL-2,6-diaminopimelate from (S)-tetrahydrodipicolinate (succinylase route): step 3/3.</text>
</comment>
<evidence type="ECO:0000256" key="2">
    <source>
        <dbReference type="ARBA" id="ARBA00001947"/>
    </source>
</evidence>
<dbReference type="OrthoDB" id="9792335at2"/>
<evidence type="ECO:0000256" key="8">
    <source>
        <dbReference type="ARBA" id="ARBA00022723"/>
    </source>
</evidence>
<dbReference type="STRING" id="1122149.FD44_GL001784"/>
<keyword evidence="13" id="KW-0170">Cobalt</keyword>
<evidence type="ECO:0000313" key="16">
    <source>
        <dbReference type="EMBL" id="TDG79965.1"/>
    </source>
</evidence>
<proteinExistence type="inferred from homology"/>
<dbReference type="InterPro" id="IPR010182">
    <property type="entry name" value="ArgE/DapE"/>
</dbReference>
<dbReference type="RefSeq" id="WP_010620359.1">
    <property type="nucleotide sequence ID" value="NZ_PUFO01000016.1"/>
</dbReference>
<keyword evidence="8" id="KW-0479">Metal-binding</keyword>
<organism evidence="16 17">
    <name type="scientific">Secundilactobacillus malefermentans</name>
    <dbReference type="NCBI Taxonomy" id="176292"/>
    <lineage>
        <taxon>Bacteria</taxon>
        <taxon>Bacillati</taxon>
        <taxon>Bacillota</taxon>
        <taxon>Bacilli</taxon>
        <taxon>Lactobacillales</taxon>
        <taxon>Lactobacillaceae</taxon>
        <taxon>Secundilactobacillus</taxon>
    </lineage>
</organism>
<comment type="catalytic activity">
    <reaction evidence="14">
        <text>N-succinyl-(2S,6S)-2,6-diaminopimelate + H2O = (2S,6S)-2,6-diaminopimelate + succinate</text>
        <dbReference type="Rhea" id="RHEA:22608"/>
        <dbReference type="ChEBI" id="CHEBI:15377"/>
        <dbReference type="ChEBI" id="CHEBI:30031"/>
        <dbReference type="ChEBI" id="CHEBI:57609"/>
        <dbReference type="ChEBI" id="CHEBI:58087"/>
        <dbReference type="EC" id="3.5.1.18"/>
    </reaction>
</comment>
<dbReference type="GO" id="GO:0019877">
    <property type="term" value="P:diaminopimelate biosynthetic process"/>
    <property type="evidence" value="ECO:0007669"/>
    <property type="project" value="UniProtKB-KW"/>
</dbReference>
<evidence type="ECO:0000256" key="12">
    <source>
        <dbReference type="ARBA" id="ARBA00023154"/>
    </source>
</evidence>
<dbReference type="PANTHER" id="PTHR43808:SF8">
    <property type="entry name" value="PEPTIDASE M20 DIMERISATION DOMAIN-CONTAINING PROTEIN"/>
    <property type="match status" value="1"/>
</dbReference>
<accession>A0A4R5NSG2</accession>
<evidence type="ECO:0000256" key="7">
    <source>
        <dbReference type="ARBA" id="ARBA00022605"/>
    </source>
</evidence>
<dbReference type="Gene3D" id="3.30.70.360">
    <property type="match status" value="1"/>
</dbReference>
<dbReference type="NCBIfam" id="TIGR01910">
    <property type="entry name" value="DapE-ArgE"/>
    <property type="match status" value="1"/>
</dbReference>
<dbReference type="PANTHER" id="PTHR43808">
    <property type="entry name" value="ACETYLORNITHINE DEACETYLASE"/>
    <property type="match status" value="1"/>
</dbReference>
<evidence type="ECO:0000256" key="6">
    <source>
        <dbReference type="ARBA" id="ARBA00016853"/>
    </source>
</evidence>
<dbReference type="InterPro" id="IPR011650">
    <property type="entry name" value="Peptidase_M20_dimer"/>
</dbReference>
<dbReference type="GO" id="GO:0009089">
    <property type="term" value="P:lysine biosynthetic process via diaminopimelate"/>
    <property type="evidence" value="ECO:0007669"/>
    <property type="project" value="UniProtKB-UniPathway"/>
</dbReference>
<dbReference type="InterPro" id="IPR036264">
    <property type="entry name" value="Bact_exopeptidase_dim_dom"/>
</dbReference>
<comment type="similarity">
    <text evidence="4">Belongs to the peptidase M20A family.</text>
</comment>
<keyword evidence="17" id="KW-1185">Reference proteome</keyword>
<dbReference type="Pfam" id="PF01546">
    <property type="entry name" value="Peptidase_M20"/>
    <property type="match status" value="1"/>
</dbReference>
<feature type="domain" description="Peptidase M20 dimerisation" evidence="15">
    <location>
        <begin position="174"/>
        <end position="277"/>
    </location>
</feature>
<evidence type="ECO:0000256" key="1">
    <source>
        <dbReference type="ARBA" id="ARBA00001941"/>
    </source>
</evidence>
<evidence type="ECO:0000256" key="3">
    <source>
        <dbReference type="ARBA" id="ARBA00005130"/>
    </source>
</evidence>
<evidence type="ECO:0000256" key="9">
    <source>
        <dbReference type="ARBA" id="ARBA00022801"/>
    </source>
</evidence>
<dbReference type="NCBIfam" id="NF006365">
    <property type="entry name" value="PRK08588.1"/>
    <property type="match status" value="1"/>
</dbReference>
<dbReference type="GO" id="GO:0009014">
    <property type="term" value="F:succinyl-diaminopimelate desuccinylase activity"/>
    <property type="evidence" value="ECO:0007669"/>
    <property type="project" value="UniProtKB-EC"/>
</dbReference>
<dbReference type="GO" id="GO:0046872">
    <property type="term" value="F:metal ion binding"/>
    <property type="evidence" value="ECO:0007669"/>
    <property type="project" value="UniProtKB-KW"/>
</dbReference>
<dbReference type="InterPro" id="IPR002933">
    <property type="entry name" value="Peptidase_M20"/>
</dbReference>
<keyword evidence="10" id="KW-0862">Zinc</keyword>
<comment type="cofactor">
    <cofactor evidence="1">
        <name>Co(2+)</name>
        <dbReference type="ChEBI" id="CHEBI:48828"/>
    </cofactor>
</comment>
<dbReference type="Gene3D" id="3.40.630.10">
    <property type="entry name" value="Zn peptidases"/>
    <property type="match status" value="2"/>
</dbReference>
<dbReference type="CDD" id="cd08659">
    <property type="entry name" value="M20_ArgE_DapE-like"/>
    <property type="match status" value="1"/>
</dbReference>
<keyword evidence="7" id="KW-0028">Amino-acid biosynthesis</keyword>
<evidence type="ECO:0000256" key="13">
    <source>
        <dbReference type="ARBA" id="ARBA00023285"/>
    </source>
</evidence>
<dbReference type="AlphaFoldDB" id="A0A4R5NSG2"/>
<evidence type="ECO:0000256" key="11">
    <source>
        <dbReference type="ARBA" id="ARBA00022915"/>
    </source>
</evidence>
<dbReference type="SUPFAM" id="SSF55031">
    <property type="entry name" value="Bacterial exopeptidase dimerisation domain"/>
    <property type="match status" value="1"/>
</dbReference>
<sequence length="384" mass="42079">MDQQEKIKLLQRIVQMETVNDHESLVADYLATLFQPYPNVEMTRVRYKSGRDNLVVTIGTDHHRQLGFAGHMDVVATGDPQKWDHAPFSGDITDDFKMVGRGASDMKAGLAAMVIAALELLDQGEPQHGQIKLICTIAEESTMVGSEQLTKEGYLDDLDALVICEGSGLDISYTHNGDIDYRVTSHGKAAHSASPEMGVNAIENLMTFWHTAKAELAKFDETDAVLGNLLHNVTVIKGGEQINSIPAEADLEANIRLIPQTPAKVVKQRLEAVIATLNQQPGFELDLEYLLVGDALPGDQNGDFVQFVKRETEAEVGHEVTLSGDKGTTDGSKFIDSKGDFPMVIVGPGSNTAHQVNEYVDLNQYLKAIELYKNISLKFLEGDN</sequence>
<comment type="caution">
    <text evidence="16">The sequence shown here is derived from an EMBL/GenBank/DDBJ whole genome shotgun (WGS) entry which is preliminary data.</text>
</comment>
<evidence type="ECO:0000256" key="4">
    <source>
        <dbReference type="ARBA" id="ARBA00006247"/>
    </source>
</evidence>
<keyword evidence="11" id="KW-0220">Diaminopimelate biosynthesis</keyword>